<comment type="caution">
    <text evidence="1">The sequence shown here is derived from an EMBL/GenBank/DDBJ whole genome shotgun (WGS) entry which is preliminary data.</text>
</comment>
<evidence type="ECO:0000313" key="1">
    <source>
        <dbReference type="EMBL" id="GGD27672.1"/>
    </source>
</evidence>
<reference evidence="1" key="2">
    <citation type="submission" date="2020-09" db="EMBL/GenBank/DDBJ databases">
        <authorList>
            <person name="Sun Q."/>
            <person name="Zhou Y."/>
        </authorList>
    </citation>
    <scope>NUCLEOTIDE SEQUENCE</scope>
    <source>
        <strain evidence="1">CGMCC 1.15493</strain>
    </source>
</reference>
<dbReference type="EMBL" id="BMJJ01000008">
    <property type="protein sequence ID" value="GGD27672.1"/>
    <property type="molecule type" value="Genomic_DNA"/>
</dbReference>
<proteinExistence type="predicted"/>
<accession>A0A916Y397</accession>
<organism evidence="1 2">
    <name type="scientific">Aureimonas glaciei</name>
    <dbReference type="NCBI Taxonomy" id="1776957"/>
    <lineage>
        <taxon>Bacteria</taxon>
        <taxon>Pseudomonadati</taxon>
        <taxon>Pseudomonadota</taxon>
        <taxon>Alphaproteobacteria</taxon>
        <taxon>Hyphomicrobiales</taxon>
        <taxon>Aurantimonadaceae</taxon>
        <taxon>Aureimonas</taxon>
    </lineage>
</organism>
<gene>
    <name evidence="1" type="ORF">GCM10011335_33470</name>
</gene>
<dbReference type="Proteomes" id="UP000613160">
    <property type="component" value="Unassembled WGS sequence"/>
</dbReference>
<protein>
    <submittedName>
        <fullName evidence="1">Uncharacterized protein</fullName>
    </submittedName>
</protein>
<sequence length="163" mass="17568">MIKIIAIGIWIVVATLGSGYVAASMSAPTAPEVPPDPTYFAGLDYRTTEVITVPIIAENAIRGYVLAAFVYTIDGETAGKLAVPPDPFILDEAFRAVYSASGFDFQKAEQFDLVALTGSIRDAVNARYKQEVIHEVLIQQFDFLPKEDVGGEGLQKLAPMAAK</sequence>
<keyword evidence="2" id="KW-1185">Reference proteome</keyword>
<reference evidence="1" key="1">
    <citation type="journal article" date="2014" name="Int. J. Syst. Evol. Microbiol.">
        <title>Complete genome sequence of Corynebacterium casei LMG S-19264T (=DSM 44701T), isolated from a smear-ripened cheese.</title>
        <authorList>
            <consortium name="US DOE Joint Genome Institute (JGI-PGF)"/>
            <person name="Walter F."/>
            <person name="Albersmeier A."/>
            <person name="Kalinowski J."/>
            <person name="Ruckert C."/>
        </authorList>
    </citation>
    <scope>NUCLEOTIDE SEQUENCE</scope>
    <source>
        <strain evidence="1">CGMCC 1.15493</strain>
    </source>
</reference>
<name>A0A916Y397_9HYPH</name>
<dbReference type="RefSeq" id="WP_188852778.1">
    <property type="nucleotide sequence ID" value="NZ_BMJJ01000008.1"/>
</dbReference>
<evidence type="ECO:0000313" key="2">
    <source>
        <dbReference type="Proteomes" id="UP000613160"/>
    </source>
</evidence>
<dbReference type="AlphaFoldDB" id="A0A916Y397"/>